<dbReference type="PANTHER" id="PTHR31594">
    <property type="entry name" value="AIG1-TYPE G DOMAIN-CONTAINING PROTEIN"/>
    <property type="match status" value="1"/>
</dbReference>
<proteinExistence type="predicted"/>
<dbReference type="InterPro" id="IPR052090">
    <property type="entry name" value="Cytolytic_pore-forming_toxin"/>
</dbReference>
<dbReference type="Pfam" id="PF24674">
    <property type="entry name" value="MACPF_SNTX"/>
    <property type="match status" value="1"/>
</dbReference>
<sequence length="157" mass="18343">MNRDFYTFCTIFSCRCDFDFTAEDTISAKTSFLDINAELKLSLLCGWIEVNGSAKYLENHRKFTRQSRVTFKYRCRTHFKELLVKEMMSEQQMHQGVLNSVNATHVVTGILYGVDAIFIFDRNFSNEEDELQIHRKLEKMVKFLSKATVASNIDKEN</sequence>
<evidence type="ECO:0000313" key="2">
    <source>
        <dbReference type="EMBL" id="CAG2209157.1"/>
    </source>
</evidence>
<reference evidence="2" key="1">
    <citation type="submission" date="2021-03" db="EMBL/GenBank/DDBJ databases">
        <authorList>
            <person name="Bekaert M."/>
        </authorList>
    </citation>
    <scope>NUCLEOTIDE SEQUENCE</scope>
</reference>
<dbReference type="InterPro" id="IPR056072">
    <property type="entry name" value="SNTX_MACPF/CDC-like_dom"/>
</dbReference>
<gene>
    <name evidence="2" type="ORF">MEDL_23341</name>
</gene>
<dbReference type="OrthoDB" id="6128631at2759"/>
<feature type="domain" description="SNTX MACPF/CDC-like" evidence="1">
    <location>
        <begin position="24"/>
        <end position="129"/>
    </location>
</feature>
<organism evidence="2 3">
    <name type="scientific">Mytilus edulis</name>
    <name type="common">Blue mussel</name>
    <dbReference type="NCBI Taxonomy" id="6550"/>
    <lineage>
        <taxon>Eukaryota</taxon>
        <taxon>Metazoa</taxon>
        <taxon>Spiralia</taxon>
        <taxon>Lophotrochozoa</taxon>
        <taxon>Mollusca</taxon>
        <taxon>Bivalvia</taxon>
        <taxon>Autobranchia</taxon>
        <taxon>Pteriomorphia</taxon>
        <taxon>Mytilida</taxon>
        <taxon>Mytiloidea</taxon>
        <taxon>Mytilidae</taxon>
        <taxon>Mytilinae</taxon>
        <taxon>Mytilus</taxon>
    </lineage>
</organism>
<evidence type="ECO:0000259" key="1">
    <source>
        <dbReference type="Pfam" id="PF24674"/>
    </source>
</evidence>
<keyword evidence="3" id="KW-1185">Reference proteome</keyword>
<dbReference type="AlphaFoldDB" id="A0A8S3RLY1"/>
<name>A0A8S3RLY1_MYTED</name>
<accession>A0A8S3RLY1</accession>
<evidence type="ECO:0000313" key="3">
    <source>
        <dbReference type="Proteomes" id="UP000683360"/>
    </source>
</evidence>
<dbReference type="PANTHER" id="PTHR31594:SF14">
    <property type="entry name" value="FIBRONECTIN TYPE-III DOMAIN-CONTAINING PROTEIN"/>
    <property type="match status" value="1"/>
</dbReference>
<protein>
    <recommendedName>
        <fullName evidence="1">SNTX MACPF/CDC-like domain-containing protein</fullName>
    </recommendedName>
</protein>
<dbReference type="EMBL" id="CAJPWZ010001142">
    <property type="protein sequence ID" value="CAG2209157.1"/>
    <property type="molecule type" value="Genomic_DNA"/>
</dbReference>
<comment type="caution">
    <text evidence="2">The sequence shown here is derived from an EMBL/GenBank/DDBJ whole genome shotgun (WGS) entry which is preliminary data.</text>
</comment>
<dbReference type="Proteomes" id="UP000683360">
    <property type="component" value="Unassembled WGS sequence"/>
</dbReference>